<organism evidence="2 3">
    <name type="scientific">Glycine soja</name>
    <name type="common">Wild soybean</name>
    <dbReference type="NCBI Taxonomy" id="3848"/>
    <lineage>
        <taxon>Eukaryota</taxon>
        <taxon>Viridiplantae</taxon>
        <taxon>Streptophyta</taxon>
        <taxon>Embryophyta</taxon>
        <taxon>Tracheophyta</taxon>
        <taxon>Spermatophyta</taxon>
        <taxon>Magnoliopsida</taxon>
        <taxon>eudicotyledons</taxon>
        <taxon>Gunneridae</taxon>
        <taxon>Pentapetalae</taxon>
        <taxon>rosids</taxon>
        <taxon>fabids</taxon>
        <taxon>Fabales</taxon>
        <taxon>Fabaceae</taxon>
        <taxon>Papilionoideae</taxon>
        <taxon>50 kb inversion clade</taxon>
        <taxon>NPAAA clade</taxon>
        <taxon>indigoferoid/millettioid clade</taxon>
        <taxon>Phaseoleae</taxon>
        <taxon>Glycine</taxon>
        <taxon>Glycine subgen. Soja</taxon>
    </lineage>
</organism>
<sequence>MWRLHGNQMSYQDEFPDNHFMSCIGSVTGFQDGDVEVTWATGFTTKVAPYEIFRIEKHEGSTVTPTPYETNVEELTHEMIEHRSLPSCDKKGKDLLNGDGTRKNCEKNLGECSSFSLPRAAFELFSSIKASIFQTFSGTLLSGAVSSVPTFEKENRYGYPDKKDSETCDLFNCFA</sequence>
<dbReference type="Proteomes" id="UP000289340">
    <property type="component" value="Chromosome 6"/>
</dbReference>
<keyword evidence="3" id="KW-1185">Reference proteome</keyword>
<name>A0A445K6Y2_GLYSO</name>
<dbReference type="InterPro" id="IPR057734">
    <property type="entry name" value="UBE2O-like_SH3-C"/>
</dbReference>
<gene>
    <name evidence="2" type="ORF">D0Y65_014166</name>
</gene>
<comment type="caution">
    <text evidence="2">The sequence shown here is derived from an EMBL/GenBank/DDBJ whole genome shotgun (WGS) entry which is preliminary data.</text>
</comment>
<accession>A0A445K6Y2</accession>
<dbReference type="AlphaFoldDB" id="A0A445K6Y2"/>
<feature type="domain" description="UBE2O-like SH3-C" evidence="1">
    <location>
        <begin position="17"/>
        <end position="58"/>
    </location>
</feature>
<proteinExistence type="predicted"/>
<protein>
    <submittedName>
        <fullName evidence="2">Putative ubiquitin-conjugating enzyme E2 24</fullName>
    </submittedName>
</protein>
<evidence type="ECO:0000259" key="1">
    <source>
        <dbReference type="Pfam" id="PF23044"/>
    </source>
</evidence>
<reference evidence="2 3" key="1">
    <citation type="submission" date="2018-09" db="EMBL/GenBank/DDBJ databases">
        <title>A high-quality reference genome of wild soybean provides a powerful tool to mine soybean genomes.</title>
        <authorList>
            <person name="Xie M."/>
            <person name="Chung C.Y.L."/>
            <person name="Li M.-W."/>
            <person name="Wong F.-L."/>
            <person name="Chan T.-F."/>
            <person name="Lam H.-M."/>
        </authorList>
    </citation>
    <scope>NUCLEOTIDE SEQUENCE [LARGE SCALE GENOMIC DNA]</scope>
    <source>
        <strain evidence="3">cv. W05</strain>
        <tissue evidence="2">Hypocotyl of etiolated seedlings</tissue>
    </source>
</reference>
<dbReference type="Pfam" id="PF23044">
    <property type="entry name" value="SH3-C_UBE2O"/>
    <property type="match status" value="1"/>
</dbReference>
<evidence type="ECO:0000313" key="3">
    <source>
        <dbReference type="Proteomes" id="UP000289340"/>
    </source>
</evidence>
<evidence type="ECO:0000313" key="2">
    <source>
        <dbReference type="EMBL" id="RZC06559.1"/>
    </source>
</evidence>
<dbReference type="EMBL" id="QZWG01000006">
    <property type="protein sequence ID" value="RZC06559.1"/>
    <property type="molecule type" value="Genomic_DNA"/>
</dbReference>